<dbReference type="GO" id="GO:0004930">
    <property type="term" value="F:G protein-coupled receptor activity"/>
    <property type="evidence" value="ECO:0007669"/>
    <property type="project" value="UniProtKB-KW"/>
</dbReference>
<dbReference type="InterPro" id="IPR050125">
    <property type="entry name" value="GPCR_opsins"/>
</dbReference>
<feature type="transmembrane region" description="Helical" evidence="7">
    <location>
        <begin position="77"/>
        <end position="100"/>
    </location>
</feature>
<dbReference type="PANTHER" id="PTHR24240">
    <property type="entry name" value="OPSIN"/>
    <property type="match status" value="1"/>
</dbReference>
<evidence type="ECO:0000259" key="8">
    <source>
        <dbReference type="PROSITE" id="PS50262"/>
    </source>
</evidence>
<keyword evidence="3 7" id="KW-1133">Transmembrane helix</keyword>
<accession>A0A507F7C2</accession>
<dbReference type="Proteomes" id="UP000320333">
    <property type="component" value="Unassembled WGS sequence"/>
</dbReference>
<organism evidence="9 10">
    <name type="scientific">Chytriomyces confervae</name>
    <dbReference type="NCBI Taxonomy" id="246404"/>
    <lineage>
        <taxon>Eukaryota</taxon>
        <taxon>Fungi</taxon>
        <taxon>Fungi incertae sedis</taxon>
        <taxon>Chytridiomycota</taxon>
        <taxon>Chytridiomycota incertae sedis</taxon>
        <taxon>Chytridiomycetes</taxon>
        <taxon>Chytridiales</taxon>
        <taxon>Chytriomycetaceae</taxon>
        <taxon>Chytriomyces</taxon>
    </lineage>
</organism>
<keyword evidence="10" id="KW-1185">Reference proteome</keyword>
<feature type="transmembrane region" description="Helical" evidence="7">
    <location>
        <begin position="267"/>
        <end position="285"/>
    </location>
</feature>
<dbReference type="InterPro" id="IPR000276">
    <property type="entry name" value="GPCR_Rhodpsn"/>
</dbReference>
<keyword evidence="4" id="KW-0807">Transducer</keyword>
<evidence type="ECO:0000256" key="3">
    <source>
        <dbReference type="ARBA" id="ARBA00022989"/>
    </source>
</evidence>
<evidence type="ECO:0000313" key="10">
    <source>
        <dbReference type="Proteomes" id="UP000320333"/>
    </source>
</evidence>
<dbReference type="PROSITE" id="PS50262">
    <property type="entry name" value="G_PROTEIN_RECEP_F1_2"/>
    <property type="match status" value="1"/>
</dbReference>
<keyword evidence="2 7" id="KW-0812">Transmembrane</keyword>
<feature type="transmembrane region" description="Helical" evidence="7">
    <location>
        <begin position="160"/>
        <end position="183"/>
    </location>
</feature>
<feature type="domain" description="G-protein coupled receptors family 1 profile" evidence="8">
    <location>
        <begin position="16"/>
        <end position="322"/>
    </location>
</feature>
<dbReference type="Pfam" id="PF00001">
    <property type="entry name" value="7tm_1"/>
    <property type="match status" value="1"/>
</dbReference>
<evidence type="ECO:0000313" key="9">
    <source>
        <dbReference type="EMBL" id="TPX72022.1"/>
    </source>
</evidence>
<sequence length="345" mass="38005">MYSAISMSSMGLSLILNSAIVLTNIPFLGKLPSSSFLIVFLCFGDCLTTSNVVALTMTHLIKNTLEYDAQTCQIQAVFITFGAILSLGLCGGLTLFRYLVIVQGIDITKKFAVGYVLWTSVLSAAFCSLPFMVGSQQASYAMHPSGINCTGVWHSRDPRAMIITILCPMILVVLLCGIMFAYFRIYQTISTNYEAFKGVEVMSNHGLHDTNLSSVKDRSGSNINRPSVLERAAMPSTTDTENGSRSLKRGGLAKISRGLEEAKQLRLLVQTVVVVTVFVVGWTPYFVYIMMELISGEYAPTVFEFAADIFVAIADFTNPIVVLVFDREIRGNLLRGICFWRIPKE</sequence>
<dbReference type="GO" id="GO:0016020">
    <property type="term" value="C:membrane"/>
    <property type="evidence" value="ECO:0007669"/>
    <property type="project" value="UniProtKB-SubCell"/>
</dbReference>
<feature type="transmembrane region" description="Helical" evidence="7">
    <location>
        <begin position="12"/>
        <end position="29"/>
    </location>
</feature>
<feature type="transmembrane region" description="Helical" evidence="7">
    <location>
        <begin position="36"/>
        <end position="57"/>
    </location>
</feature>
<evidence type="ECO:0000256" key="1">
    <source>
        <dbReference type="ARBA" id="ARBA00004141"/>
    </source>
</evidence>
<comment type="subcellular location">
    <subcellularLocation>
        <location evidence="1">Membrane</location>
        <topology evidence="1">Multi-pass membrane protein</topology>
    </subcellularLocation>
</comment>
<dbReference type="InterPro" id="IPR017452">
    <property type="entry name" value="GPCR_Rhodpsn_7TM"/>
</dbReference>
<evidence type="ECO:0000256" key="7">
    <source>
        <dbReference type="SAM" id="Phobius"/>
    </source>
</evidence>
<keyword evidence="6" id="KW-0675">Receptor</keyword>
<reference evidence="9 10" key="1">
    <citation type="journal article" date="2019" name="Sci. Rep.">
        <title>Comparative genomics of chytrid fungi reveal insights into the obligate biotrophic and pathogenic lifestyle of Synchytrium endobioticum.</title>
        <authorList>
            <person name="van de Vossenberg B.T.L.H."/>
            <person name="Warris S."/>
            <person name="Nguyen H.D.T."/>
            <person name="van Gent-Pelzer M.P.E."/>
            <person name="Joly D.L."/>
            <person name="van de Geest H.C."/>
            <person name="Bonants P.J.M."/>
            <person name="Smith D.S."/>
            <person name="Levesque C.A."/>
            <person name="van der Lee T.A.J."/>
        </authorList>
    </citation>
    <scope>NUCLEOTIDE SEQUENCE [LARGE SCALE GENOMIC DNA]</scope>
    <source>
        <strain evidence="9 10">CBS 675.73</strain>
    </source>
</reference>
<keyword evidence="5 7" id="KW-0472">Membrane</keyword>
<feature type="transmembrane region" description="Helical" evidence="7">
    <location>
        <begin position="112"/>
        <end position="133"/>
    </location>
</feature>
<comment type="caution">
    <text evidence="9">The sequence shown here is derived from an EMBL/GenBank/DDBJ whole genome shotgun (WGS) entry which is preliminary data.</text>
</comment>
<evidence type="ECO:0000256" key="4">
    <source>
        <dbReference type="ARBA" id="ARBA00023040"/>
    </source>
</evidence>
<feature type="transmembrane region" description="Helical" evidence="7">
    <location>
        <begin position="305"/>
        <end position="325"/>
    </location>
</feature>
<keyword evidence="4" id="KW-0297">G-protein coupled receptor</keyword>
<protein>
    <recommendedName>
        <fullName evidence="8">G-protein coupled receptors family 1 profile domain-containing protein</fullName>
    </recommendedName>
</protein>
<evidence type="ECO:0000256" key="2">
    <source>
        <dbReference type="ARBA" id="ARBA00022692"/>
    </source>
</evidence>
<dbReference type="EMBL" id="QEAP01000234">
    <property type="protein sequence ID" value="TPX72022.1"/>
    <property type="molecule type" value="Genomic_DNA"/>
</dbReference>
<dbReference type="Gene3D" id="1.20.1070.10">
    <property type="entry name" value="Rhodopsin 7-helix transmembrane proteins"/>
    <property type="match status" value="1"/>
</dbReference>
<proteinExistence type="predicted"/>
<evidence type="ECO:0000256" key="5">
    <source>
        <dbReference type="ARBA" id="ARBA00023136"/>
    </source>
</evidence>
<gene>
    <name evidence="9" type="ORF">CcCBS67573_g05964</name>
</gene>
<dbReference type="AlphaFoldDB" id="A0A507F7C2"/>
<dbReference type="SUPFAM" id="SSF81321">
    <property type="entry name" value="Family A G protein-coupled receptor-like"/>
    <property type="match status" value="1"/>
</dbReference>
<evidence type="ECO:0000256" key="6">
    <source>
        <dbReference type="ARBA" id="ARBA00023170"/>
    </source>
</evidence>
<name>A0A507F7C2_9FUNG</name>
<dbReference type="OrthoDB" id="5567124at2759"/>